<proteinExistence type="predicted"/>
<dbReference type="Gene3D" id="3.10.20.120">
    <property type="match status" value="1"/>
</dbReference>
<dbReference type="InterPro" id="IPR005298">
    <property type="entry name" value="MAP_dom"/>
</dbReference>
<name>A0A7U7JQG6_9STAP</name>
<accession>A0A7U7JQG6</accession>
<evidence type="ECO:0000259" key="4">
    <source>
        <dbReference type="PROSITE" id="PS51223"/>
    </source>
</evidence>
<dbReference type="EMBL" id="CVOU01000002">
    <property type="protein sequence ID" value="CRI10490.1"/>
    <property type="molecule type" value="Genomic_DNA"/>
</dbReference>
<feature type="domain" description="MAP" evidence="4">
    <location>
        <begin position="1"/>
        <end position="66"/>
    </location>
</feature>
<evidence type="ECO:0000313" key="6">
    <source>
        <dbReference type="Proteomes" id="UP000236509"/>
    </source>
</evidence>
<evidence type="ECO:0000256" key="2">
    <source>
        <dbReference type="ARBA" id="ARBA00022737"/>
    </source>
</evidence>
<keyword evidence="6" id="KW-1185">Reference proteome</keyword>
<reference evidence="5 6" key="1">
    <citation type="submission" date="2015-04" db="EMBL/GenBank/DDBJ databases">
        <authorList>
            <person name="Cao L."/>
            <person name="Gao C.H."/>
        </authorList>
    </citation>
    <scope>NUCLEOTIDE SEQUENCE [LARGE SCALE GENOMIC DNA]</scope>
    <source>
        <strain evidence="5 6">SH3</strain>
    </source>
</reference>
<organism evidence="5 6">
    <name type="scientific">Staphylococcus argenteus</name>
    <dbReference type="NCBI Taxonomy" id="985002"/>
    <lineage>
        <taxon>Bacteria</taxon>
        <taxon>Bacillati</taxon>
        <taxon>Bacillota</taxon>
        <taxon>Bacilli</taxon>
        <taxon>Bacillales</taxon>
        <taxon>Staphylococcaceae</taxon>
        <taxon>Staphylococcus</taxon>
    </lineage>
</organism>
<dbReference type="Proteomes" id="UP000236509">
    <property type="component" value="Unassembled WGS sequence"/>
</dbReference>
<protein>
    <submittedName>
        <fullName evidence="5">MAP domain protein</fullName>
    </submittedName>
</protein>
<comment type="caution">
    <text evidence="5">The sequence shown here is derived from an EMBL/GenBank/DDBJ whole genome shotgun (WGS) entry which is preliminary data.</text>
</comment>
<dbReference type="AlphaFoldDB" id="A0A7U7JQG6"/>
<gene>
    <name evidence="5" type="ORF">BN1326_100078</name>
</gene>
<evidence type="ECO:0000313" key="5">
    <source>
        <dbReference type="EMBL" id="CRI10490.1"/>
    </source>
</evidence>
<evidence type="ECO:0000256" key="1">
    <source>
        <dbReference type="ARBA" id="ARBA00022729"/>
    </source>
</evidence>
<dbReference type="PROSITE" id="PS51223">
    <property type="entry name" value="MAP"/>
    <property type="match status" value="1"/>
</dbReference>
<sequence>MNLKLKSTLANDQGVQQSDIDGAERIKYKVYFKDGTSEVIDLKAKVKNWKVFKATDIKKIDMDLKF</sequence>
<keyword evidence="2" id="KW-0677">Repeat</keyword>
<dbReference type="Pfam" id="PF03642">
    <property type="entry name" value="MAP"/>
    <property type="match status" value="1"/>
</dbReference>
<keyword evidence="1" id="KW-0732">Signal</keyword>
<feature type="repeat" description="MAP" evidence="3">
    <location>
        <begin position="1"/>
        <end position="66"/>
    </location>
</feature>
<evidence type="ECO:0000256" key="3">
    <source>
        <dbReference type="PROSITE-ProRule" id="PRU00567"/>
    </source>
</evidence>